<dbReference type="Pfam" id="PF18912">
    <property type="entry name" value="DZR_2"/>
    <property type="match status" value="1"/>
</dbReference>
<sequence length="236" mass="25831">MKTRAVYNWLLNIQSKRCMLCLASADTGRELCHACHLDLPWLGPHCRVCALPLPNEGQLCGQCQTSPPGFARVIAPFRYAFPLDSLIPAFKYHQQFAFGRLMAELLAEAIAAEYDDAGPVECLVPLPLHHRRQARRGFNQATELARPIAGALGLPLLPKALQRVKASESQLGLAAADRRRNLHDAFRCPAAPLIEGRHVALLDDVVTTGATVRAASRTLLEAGAREVSVWCVARTP</sequence>
<feature type="domain" description="Double zinc ribbon" evidence="3">
    <location>
        <begin position="16"/>
        <end position="64"/>
    </location>
</feature>
<evidence type="ECO:0000259" key="2">
    <source>
        <dbReference type="Pfam" id="PF00156"/>
    </source>
</evidence>
<dbReference type="PANTHER" id="PTHR47505">
    <property type="entry name" value="DNA UTILIZATION PROTEIN YHGH"/>
    <property type="match status" value="1"/>
</dbReference>
<evidence type="ECO:0000313" key="5">
    <source>
        <dbReference type="Proteomes" id="UP000243207"/>
    </source>
</evidence>
<dbReference type="PANTHER" id="PTHR47505:SF1">
    <property type="entry name" value="DNA UTILIZATION PROTEIN YHGH"/>
    <property type="match status" value="1"/>
</dbReference>
<dbReference type="CDD" id="cd06223">
    <property type="entry name" value="PRTases_typeI"/>
    <property type="match status" value="1"/>
</dbReference>
<dbReference type="AlphaFoldDB" id="A0A1H1VPP5"/>
<organism evidence="4 5">
    <name type="scientific">Halopseudomonas xinjiangensis</name>
    <dbReference type="NCBI Taxonomy" id="487184"/>
    <lineage>
        <taxon>Bacteria</taxon>
        <taxon>Pseudomonadati</taxon>
        <taxon>Pseudomonadota</taxon>
        <taxon>Gammaproteobacteria</taxon>
        <taxon>Pseudomonadales</taxon>
        <taxon>Pseudomonadaceae</taxon>
        <taxon>Halopseudomonas</taxon>
    </lineage>
</organism>
<protein>
    <submittedName>
        <fullName evidence="4">ComF family protein</fullName>
    </submittedName>
</protein>
<feature type="domain" description="Phosphoribosyltransferase" evidence="2">
    <location>
        <begin position="135"/>
        <end position="234"/>
    </location>
</feature>
<dbReference type="InterPro" id="IPR000836">
    <property type="entry name" value="PRTase_dom"/>
</dbReference>
<name>A0A1H1VPP5_9GAMM</name>
<evidence type="ECO:0000256" key="1">
    <source>
        <dbReference type="ARBA" id="ARBA00008007"/>
    </source>
</evidence>
<evidence type="ECO:0000313" key="4">
    <source>
        <dbReference type="EMBL" id="SDS86904.1"/>
    </source>
</evidence>
<dbReference type="InterPro" id="IPR029057">
    <property type="entry name" value="PRTase-like"/>
</dbReference>
<accession>A0A1H1VPP5</accession>
<dbReference type="SUPFAM" id="SSF53271">
    <property type="entry name" value="PRTase-like"/>
    <property type="match status" value="1"/>
</dbReference>
<keyword evidence="5" id="KW-1185">Reference proteome</keyword>
<dbReference type="EMBL" id="LT629736">
    <property type="protein sequence ID" value="SDS86904.1"/>
    <property type="molecule type" value="Genomic_DNA"/>
</dbReference>
<comment type="similarity">
    <text evidence="1">Belongs to the ComF/GntX family.</text>
</comment>
<dbReference type="Pfam" id="PF00156">
    <property type="entry name" value="Pribosyltran"/>
    <property type="match status" value="1"/>
</dbReference>
<dbReference type="InterPro" id="IPR051910">
    <property type="entry name" value="ComF/GntX_DNA_util-trans"/>
</dbReference>
<evidence type="ECO:0000259" key="3">
    <source>
        <dbReference type="Pfam" id="PF18912"/>
    </source>
</evidence>
<dbReference type="STRING" id="487184.SAMN05216421_2365"/>
<reference evidence="5" key="1">
    <citation type="submission" date="2016-10" db="EMBL/GenBank/DDBJ databases">
        <authorList>
            <person name="Varghese N."/>
            <person name="Submissions S."/>
        </authorList>
    </citation>
    <scope>NUCLEOTIDE SEQUENCE [LARGE SCALE GENOMIC DNA]</scope>
    <source>
        <strain evidence="5">NRRL B-51270</strain>
    </source>
</reference>
<dbReference type="RefSeq" id="WP_093394916.1">
    <property type="nucleotide sequence ID" value="NZ_LT629736.1"/>
</dbReference>
<dbReference type="InterPro" id="IPR044005">
    <property type="entry name" value="DZR_2"/>
</dbReference>
<proteinExistence type="inferred from homology"/>
<gene>
    <name evidence="4" type="ORF">SAMN05216421_2365</name>
</gene>
<dbReference type="Gene3D" id="3.40.50.2020">
    <property type="match status" value="1"/>
</dbReference>
<dbReference type="OrthoDB" id="9793412at2"/>
<dbReference type="Proteomes" id="UP000243207">
    <property type="component" value="Chromosome I"/>
</dbReference>